<evidence type="ECO:0000259" key="1">
    <source>
        <dbReference type="Pfam" id="PF00535"/>
    </source>
</evidence>
<dbReference type="Gene3D" id="3.90.550.10">
    <property type="entry name" value="Spore Coat Polysaccharide Biosynthesis Protein SpsA, Chain A"/>
    <property type="match status" value="1"/>
</dbReference>
<organism evidence="2 3">
    <name type="scientific">Gloeobacter violaceus (strain ATCC 29082 / PCC 7421)</name>
    <dbReference type="NCBI Taxonomy" id="251221"/>
    <lineage>
        <taxon>Bacteria</taxon>
        <taxon>Bacillati</taxon>
        <taxon>Cyanobacteriota</taxon>
        <taxon>Cyanophyceae</taxon>
        <taxon>Gloeobacterales</taxon>
        <taxon>Gloeobacteraceae</taxon>
        <taxon>Gloeobacter</taxon>
    </lineage>
</organism>
<dbReference type="HOGENOM" id="CLU_025996_0_0_3"/>
<accession>Q7NIJ4</accession>
<sequence>MPKVSVIIPAFNALRYLPQTVASALAQSFGDFEVLIVDDESTDGTADWVRTIADRRVRLLEQKNQGAAAARNAAIREARGEYIAFLDADDLWEPTKLERQVACLDARPEVGLVYTWVQVIDQDGEPTGSLYRPGDEGMVWPQLVRANNIYPSAAMVRRQCFERVGLFDLELRFAEDWEMWLRLAGDYAFAVLREPLMRYRRHPQCKSKKSSEAGLLRVMDKAFERGPEHLRHLKAECYGRIYLYLGWKALERGESVEAWNWRSRAVAHCPRLWRCSPSLRLTAAIAMHQYLSADTYREVATFARKLRSILSP</sequence>
<dbReference type="OrthoDB" id="9812327at2"/>
<reference evidence="2 3" key="2">
    <citation type="journal article" date="2003" name="DNA Res.">
        <title>Complete genome structure of Gloeobacter violaceus PCC 7421, a cyanobacterium that lacks thylakoids (supplement).</title>
        <authorList>
            <person name="Nakamura Y."/>
            <person name="Kaneko T."/>
            <person name="Sato S."/>
            <person name="Mimuro M."/>
            <person name="Miyashita H."/>
            <person name="Tsuchiya T."/>
            <person name="Sasamoto S."/>
            <person name="Watanabe A."/>
            <person name="Kawashima K."/>
            <person name="Kishida Y."/>
            <person name="Kiyokawa C."/>
            <person name="Kohara M."/>
            <person name="Matsumoto M."/>
            <person name="Matsuno A."/>
            <person name="Nakazaki N."/>
            <person name="Shimpo S."/>
            <person name="Takeuchi C."/>
            <person name="Yamada M."/>
            <person name="Tabata S."/>
        </authorList>
    </citation>
    <scope>NUCLEOTIDE SEQUENCE [LARGE SCALE GENOMIC DNA]</scope>
    <source>
        <strain evidence="3">ATCC 29082 / PCC 7421</strain>
    </source>
</reference>
<dbReference type="FunFam" id="3.90.550.10:FF:000130">
    <property type="entry name" value="Family 2 glycosyl transferase"/>
    <property type="match status" value="1"/>
</dbReference>
<dbReference type="Pfam" id="PF00535">
    <property type="entry name" value="Glycos_transf_2"/>
    <property type="match status" value="1"/>
</dbReference>
<dbReference type="EnsemblBacteria" id="BAC90130">
    <property type="protein sequence ID" value="BAC90130"/>
    <property type="gene ID" value="BAC90130"/>
</dbReference>
<dbReference type="eggNOG" id="COG1216">
    <property type="taxonomic scope" value="Bacteria"/>
</dbReference>
<keyword evidence="3" id="KW-1185">Reference proteome</keyword>
<dbReference type="PhylomeDB" id="Q7NIJ4"/>
<evidence type="ECO:0000313" key="3">
    <source>
        <dbReference type="Proteomes" id="UP000000557"/>
    </source>
</evidence>
<dbReference type="GO" id="GO:0016757">
    <property type="term" value="F:glycosyltransferase activity"/>
    <property type="evidence" value="ECO:0000318"/>
    <property type="project" value="GO_Central"/>
</dbReference>
<dbReference type="InterPro" id="IPR029044">
    <property type="entry name" value="Nucleotide-diphossugar_trans"/>
</dbReference>
<dbReference type="Proteomes" id="UP000000557">
    <property type="component" value="Chromosome"/>
</dbReference>
<dbReference type="STRING" id="251221.gene:10759684"/>
<gene>
    <name evidence="2" type="ordered locus">gll2189</name>
</gene>
<dbReference type="InterPro" id="IPR050834">
    <property type="entry name" value="Glycosyltransf_2"/>
</dbReference>
<reference evidence="2 3" key="1">
    <citation type="journal article" date="2003" name="DNA Res.">
        <title>Complete genome structure of Gloeobacter violaceus PCC 7421, a cyanobacterium that lacks thylakoids.</title>
        <authorList>
            <person name="Nakamura Y."/>
            <person name="Kaneko T."/>
            <person name="Sato S."/>
            <person name="Mimuro M."/>
            <person name="Miyashita H."/>
            <person name="Tsuchiya T."/>
            <person name="Sasamoto S."/>
            <person name="Watanabe A."/>
            <person name="Kawashima K."/>
            <person name="Kishida Y."/>
            <person name="Kiyokawa C."/>
            <person name="Kohara M."/>
            <person name="Matsumoto M."/>
            <person name="Matsuno A."/>
            <person name="Nakazaki N."/>
            <person name="Shimpo S."/>
            <person name="Takeuchi C."/>
            <person name="Yamada M."/>
            <person name="Tabata S."/>
        </authorList>
    </citation>
    <scope>NUCLEOTIDE SEQUENCE [LARGE SCALE GENOMIC DNA]</scope>
    <source>
        <strain evidence="3">ATCC 29082 / PCC 7421</strain>
    </source>
</reference>
<feature type="domain" description="Glycosyltransferase 2-like" evidence="1">
    <location>
        <begin position="5"/>
        <end position="163"/>
    </location>
</feature>
<dbReference type="SUPFAM" id="SSF53448">
    <property type="entry name" value="Nucleotide-diphospho-sugar transferases"/>
    <property type="match status" value="1"/>
</dbReference>
<protein>
    <submittedName>
        <fullName evidence="2">Gll2189 protein</fullName>
    </submittedName>
</protein>
<dbReference type="PANTHER" id="PTHR43685:SF2">
    <property type="entry name" value="GLYCOSYLTRANSFERASE 2-LIKE DOMAIN-CONTAINING PROTEIN"/>
    <property type="match status" value="1"/>
</dbReference>
<dbReference type="EMBL" id="BA000045">
    <property type="protein sequence ID" value="BAC90130.1"/>
    <property type="molecule type" value="Genomic_DNA"/>
</dbReference>
<dbReference type="PANTHER" id="PTHR43685">
    <property type="entry name" value="GLYCOSYLTRANSFERASE"/>
    <property type="match status" value="1"/>
</dbReference>
<dbReference type="PATRIC" id="fig|251221.4.peg.2222"/>
<dbReference type="InterPro" id="IPR001173">
    <property type="entry name" value="Glyco_trans_2-like"/>
</dbReference>
<dbReference type="InParanoid" id="Q7NIJ4"/>
<proteinExistence type="predicted"/>
<name>Q7NIJ4_GLOVI</name>
<dbReference type="KEGG" id="gvi:gll2189"/>
<dbReference type="AlphaFoldDB" id="Q7NIJ4"/>
<dbReference type="RefSeq" id="WP_011142186.1">
    <property type="nucleotide sequence ID" value="NC_005125.1"/>
</dbReference>
<evidence type="ECO:0000313" key="2">
    <source>
        <dbReference type="EMBL" id="BAC90130.1"/>
    </source>
</evidence>
<dbReference type="CAZy" id="GT2">
    <property type="family name" value="Glycosyltransferase Family 2"/>
</dbReference>